<proteinExistence type="predicted"/>
<feature type="region of interest" description="Disordered" evidence="1">
    <location>
        <begin position="1"/>
        <end position="33"/>
    </location>
</feature>
<feature type="compositionally biased region" description="Polar residues" evidence="1">
    <location>
        <begin position="1"/>
        <end position="14"/>
    </location>
</feature>
<name>A0A9P8GEH5_AURME</name>
<gene>
    <name evidence="2" type="ORF">KCV03_g5730</name>
</gene>
<dbReference type="EMBL" id="JAHFYH010000039">
    <property type="protein sequence ID" value="KAH0220197.1"/>
    <property type="molecule type" value="Genomic_DNA"/>
</dbReference>
<comment type="caution">
    <text evidence="2">The sequence shown here is derived from an EMBL/GenBank/DDBJ whole genome shotgun (WGS) entry which is preliminary data.</text>
</comment>
<sequence>MYSSATQSNDSAQQKGPPLKLASCPEPPPDRSAPAYARLRDADILSYISHAVAKLDKVKVLEILATAAMRHDDVYKEIRRSLVEEATSELKNRSKLFEHLVAQDRLDFESALREENATRAAAPATRVIQNTQEIFSEDEYDGGDDEAEVMENDPETTDILTFTENVRRVHYVLNTRYAGLRDSQQSYITLEAATKIEDQMQNISDQVVPHSLYDTKRNAISQLCKIGMMVVEANGYLGSEIQDHMVYNSVLVKSMQAVHDIMIRMEMELIYKDCSKYFEGLDKKRDICFEGFDEIVALFRGANT</sequence>
<evidence type="ECO:0000256" key="1">
    <source>
        <dbReference type="SAM" id="MobiDB-lite"/>
    </source>
</evidence>
<dbReference type="Proteomes" id="UP000767238">
    <property type="component" value="Unassembled WGS sequence"/>
</dbReference>
<accession>A0A9P8GEH5</accession>
<protein>
    <submittedName>
        <fullName evidence="2">Uncharacterized protein</fullName>
    </submittedName>
</protein>
<evidence type="ECO:0000313" key="3">
    <source>
        <dbReference type="Proteomes" id="UP000767238"/>
    </source>
</evidence>
<feature type="non-terminal residue" evidence="2">
    <location>
        <position position="304"/>
    </location>
</feature>
<reference evidence="2" key="2">
    <citation type="submission" date="2021-08" db="EMBL/GenBank/DDBJ databases">
        <authorList>
            <person name="Gostincar C."/>
            <person name="Sun X."/>
            <person name="Song Z."/>
            <person name="Gunde-Cimerman N."/>
        </authorList>
    </citation>
    <scope>NUCLEOTIDE SEQUENCE</scope>
    <source>
        <strain evidence="2">EXF-8016</strain>
    </source>
</reference>
<dbReference type="OrthoDB" id="3946058at2759"/>
<dbReference type="AlphaFoldDB" id="A0A9P8GEH5"/>
<evidence type="ECO:0000313" key="2">
    <source>
        <dbReference type="EMBL" id="KAH0220197.1"/>
    </source>
</evidence>
<organism evidence="2 3">
    <name type="scientific">Aureobasidium melanogenum</name>
    <name type="common">Aureobasidium pullulans var. melanogenum</name>
    <dbReference type="NCBI Taxonomy" id="46634"/>
    <lineage>
        <taxon>Eukaryota</taxon>
        <taxon>Fungi</taxon>
        <taxon>Dikarya</taxon>
        <taxon>Ascomycota</taxon>
        <taxon>Pezizomycotina</taxon>
        <taxon>Dothideomycetes</taxon>
        <taxon>Dothideomycetidae</taxon>
        <taxon>Dothideales</taxon>
        <taxon>Saccotheciaceae</taxon>
        <taxon>Aureobasidium</taxon>
    </lineage>
</organism>
<reference evidence="2" key="1">
    <citation type="journal article" date="2021" name="J Fungi (Basel)">
        <title>Virulence traits and population genomics of the black yeast Aureobasidium melanogenum.</title>
        <authorList>
            <person name="Cernosa A."/>
            <person name="Sun X."/>
            <person name="Gostincar C."/>
            <person name="Fang C."/>
            <person name="Gunde-Cimerman N."/>
            <person name="Song Z."/>
        </authorList>
    </citation>
    <scope>NUCLEOTIDE SEQUENCE</scope>
    <source>
        <strain evidence="2">EXF-8016</strain>
    </source>
</reference>